<dbReference type="InterPro" id="IPR026091">
    <property type="entry name" value="HPS4"/>
</dbReference>
<feature type="region of interest" description="Disordered" evidence="1">
    <location>
        <begin position="85"/>
        <end position="109"/>
    </location>
</feature>
<dbReference type="GO" id="GO:0031410">
    <property type="term" value="C:cytoplasmic vesicle"/>
    <property type="evidence" value="ECO:0007669"/>
    <property type="project" value="TreeGrafter"/>
</dbReference>
<feature type="domain" description="CCZ1/INTU/HPS4 third Longin" evidence="2">
    <location>
        <begin position="176"/>
        <end position="255"/>
    </location>
</feature>
<dbReference type="AlphaFoldDB" id="A0AAN8LIT0"/>
<evidence type="ECO:0000259" key="2">
    <source>
        <dbReference type="Pfam" id="PF19033"/>
    </source>
</evidence>
<organism evidence="3 4">
    <name type="scientific">Coregonus suidteri</name>
    <dbReference type="NCBI Taxonomy" id="861788"/>
    <lineage>
        <taxon>Eukaryota</taxon>
        <taxon>Metazoa</taxon>
        <taxon>Chordata</taxon>
        <taxon>Craniata</taxon>
        <taxon>Vertebrata</taxon>
        <taxon>Euteleostomi</taxon>
        <taxon>Actinopterygii</taxon>
        <taxon>Neopterygii</taxon>
        <taxon>Teleostei</taxon>
        <taxon>Protacanthopterygii</taxon>
        <taxon>Salmoniformes</taxon>
        <taxon>Salmonidae</taxon>
        <taxon>Coregoninae</taxon>
        <taxon>Coregonus</taxon>
    </lineage>
</organism>
<dbReference type="PANTHER" id="PTHR14407:SF9">
    <property type="entry name" value="BLOC-3 COMPLEX MEMBER HPS4"/>
    <property type="match status" value="1"/>
</dbReference>
<dbReference type="GO" id="GO:0006605">
    <property type="term" value="P:protein targeting"/>
    <property type="evidence" value="ECO:0007669"/>
    <property type="project" value="TreeGrafter"/>
</dbReference>
<keyword evidence="4" id="KW-1185">Reference proteome</keyword>
<proteinExistence type="predicted"/>
<dbReference type="PANTHER" id="PTHR14407">
    <property type="entry name" value="HERMANSKY-PUDLAK SYNDROME 4 PROTEIN LIGHT-EAR PROTEIN-RELATED"/>
    <property type="match status" value="1"/>
</dbReference>
<dbReference type="Proteomes" id="UP001356427">
    <property type="component" value="Unassembled WGS sequence"/>
</dbReference>
<dbReference type="GO" id="GO:1903232">
    <property type="term" value="P:melanosome assembly"/>
    <property type="evidence" value="ECO:0007669"/>
    <property type="project" value="TreeGrafter"/>
</dbReference>
<dbReference type="GO" id="GO:0005765">
    <property type="term" value="C:lysosomal membrane"/>
    <property type="evidence" value="ECO:0007669"/>
    <property type="project" value="TreeGrafter"/>
</dbReference>
<name>A0AAN8LIT0_9TELE</name>
<dbReference type="GO" id="GO:0031085">
    <property type="term" value="C:BLOC-3 complex"/>
    <property type="evidence" value="ECO:0007669"/>
    <property type="project" value="TreeGrafter"/>
</dbReference>
<gene>
    <name evidence="3" type="ORF">J4Q44_G00163840</name>
</gene>
<comment type="caution">
    <text evidence="3">The sequence shown here is derived from an EMBL/GenBank/DDBJ whole genome shotgun (WGS) entry which is preliminary data.</text>
</comment>
<evidence type="ECO:0000313" key="4">
    <source>
        <dbReference type="Proteomes" id="UP001356427"/>
    </source>
</evidence>
<reference evidence="3 4" key="1">
    <citation type="submission" date="2021-04" db="EMBL/GenBank/DDBJ databases">
        <authorList>
            <person name="De Guttry C."/>
            <person name="Zahm M."/>
            <person name="Klopp C."/>
            <person name="Cabau C."/>
            <person name="Louis A."/>
            <person name="Berthelot C."/>
            <person name="Parey E."/>
            <person name="Roest Crollius H."/>
            <person name="Montfort J."/>
            <person name="Robinson-Rechavi M."/>
            <person name="Bucao C."/>
            <person name="Bouchez O."/>
            <person name="Gislard M."/>
            <person name="Lluch J."/>
            <person name="Milhes M."/>
            <person name="Lampietro C."/>
            <person name="Lopez Roques C."/>
            <person name="Donnadieu C."/>
            <person name="Braasch I."/>
            <person name="Desvignes T."/>
            <person name="Postlethwait J."/>
            <person name="Bobe J."/>
            <person name="Wedekind C."/>
            <person name="Guiguen Y."/>
        </authorList>
    </citation>
    <scope>NUCLEOTIDE SEQUENCE [LARGE SCALE GENOMIC DNA]</scope>
    <source>
        <strain evidence="3">Cs_M1</strain>
        <tissue evidence="3">Blood</tissue>
    </source>
</reference>
<dbReference type="GO" id="GO:0031267">
    <property type="term" value="F:small GTPase binding"/>
    <property type="evidence" value="ECO:0007669"/>
    <property type="project" value="TreeGrafter"/>
</dbReference>
<sequence>MEEGVTGGSYDPSINNIKGGSNESGLAGGGKSMQNNDTRHVNGQNGGSIALGGEKAAAHRFSGQESRAPGSQRMGNVVDKVFREKARQGSKVQQADTGGLPPTSPCENSTDAPLLPMALYQHRVRELVLALLVEPQFHSDTTATEEVYLRSLASLNGLEAHLRTTAPGASGPQGHYTFAHFDCIQNTLTSNLSGRPGGAQDRSFVRATSLLHSHFSHTEALQEAIVRSAGAAVYGTRSVAQETYFLQQGGADGPNTSPTDILRRWRRENEETQRQHCALLSAPWMETNAYPMELAQLHRLRVGSMPQGGLRRTVFPEQPLFRFVRRVYHCCQLGFHCRGVKGIQGRISGDTDLEFLLSQDVLSVTVMRAEIHLYVLNPQHLNIEPVLPYMAKRKLPTRYSFGSNENILELRVDLLFLFQGLQEAAGGARGEPSLVDMRKVGELSSRGPRERPGAPWSLQDTNADLLGEGVGPLLTAMELGLALNCDRGGVEVSCEHNGVHQLHAPFIALSYR</sequence>
<evidence type="ECO:0000313" key="3">
    <source>
        <dbReference type="EMBL" id="KAK6313037.1"/>
    </source>
</evidence>
<dbReference type="GO" id="GO:0016192">
    <property type="term" value="P:vesicle-mediated transport"/>
    <property type="evidence" value="ECO:0007669"/>
    <property type="project" value="InterPro"/>
</dbReference>
<protein>
    <recommendedName>
        <fullName evidence="2">CCZ1/INTU/HPS4 third Longin domain-containing protein</fullName>
    </recommendedName>
</protein>
<dbReference type="EMBL" id="JAGTTL010000014">
    <property type="protein sequence ID" value="KAK6313037.1"/>
    <property type="molecule type" value="Genomic_DNA"/>
</dbReference>
<dbReference type="GO" id="GO:0005085">
    <property type="term" value="F:guanyl-nucleotide exchange factor activity"/>
    <property type="evidence" value="ECO:0007669"/>
    <property type="project" value="TreeGrafter"/>
</dbReference>
<accession>A0AAN8LIT0</accession>
<evidence type="ECO:0000256" key="1">
    <source>
        <dbReference type="SAM" id="MobiDB-lite"/>
    </source>
</evidence>
<feature type="region of interest" description="Disordered" evidence="1">
    <location>
        <begin position="1"/>
        <end position="73"/>
    </location>
</feature>
<dbReference type="InterPro" id="IPR043989">
    <property type="entry name" value="CCZ1/INTU/HSP4_longin_3"/>
</dbReference>
<dbReference type="Pfam" id="PF19033">
    <property type="entry name" value="Intu_longin_3"/>
    <property type="match status" value="1"/>
</dbReference>